<name>A0A318R5I7_9PROT</name>
<organism evidence="1 2">
    <name type="scientific">Komagataeibacter oboediens</name>
    <dbReference type="NCBI Taxonomy" id="65958"/>
    <lineage>
        <taxon>Bacteria</taxon>
        <taxon>Pseudomonadati</taxon>
        <taxon>Pseudomonadota</taxon>
        <taxon>Alphaproteobacteria</taxon>
        <taxon>Acetobacterales</taxon>
        <taxon>Acetobacteraceae</taxon>
        <taxon>Komagataeibacter</taxon>
    </lineage>
</organism>
<proteinExistence type="predicted"/>
<evidence type="ECO:0000313" key="1">
    <source>
        <dbReference type="EMBL" id="PYD81403.1"/>
    </source>
</evidence>
<gene>
    <name evidence="1" type="ORF">CFR80_11855</name>
</gene>
<dbReference type="AlphaFoldDB" id="A0A318R5I7"/>
<dbReference type="SUPFAM" id="SSF53756">
    <property type="entry name" value="UDP-Glycosyltransferase/glycogen phosphorylase"/>
    <property type="match status" value="1"/>
</dbReference>
<evidence type="ECO:0000313" key="2">
    <source>
        <dbReference type="Proteomes" id="UP000247417"/>
    </source>
</evidence>
<dbReference type="EMBL" id="NKTX01000032">
    <property type="protein sequence ID" value="PYD81403.1"/>
    <property type="molecule type" value="Genomic_DNA"/>
</dbReference>
<dbReference type="Proteomes" id="UP000247417">
    <property type="component" value="Unassembled WGS sequence"/>
</dbReference>
<sequence>MLMPADPRGCGFYRILQPGRAFAKSIGSKAIETCHMPRAEEWGRYKFDLVLTQRQFEVNQYRHWCEYSARHPDLPIYMDFDDLLWAPHPGSTFNLSRDRVQCMDQTVQFAHHLVASTQDMADALWERYRRDAFVLPNMISEREFRPVRARENGKKLRVIWAGGNTHAPDLHQIIPVVQSTTTKYEWVFFGFVPDALKGIVKVAPETEMKDYLRSVHAQGAHVGIAPLLDIPFNRCKSHLKILEYGALGLPTIATDIAPYKDSPGILIKKPRVSDWLRALSVMEDENTRMEIADKCQEYSRSYCIERPENISIIQQAYGHKAA</sequence>
<dbReference type="Gene3D" id="3.40.50.2000">
    <property type="entry name" value="Glycogen Phosphorylase B"/>
    <property type="match status" value="1"/>
</dbReference>
<reference evidence="1 2" key="1">
    <citation type="submission" date="2017-07" db="EMBL/GenBank/DDBJ databases">
        <title>A draft genome sequence of Komagataeibacter oboediens LMG 18849.</title>
        <authorList>
            <person name="Skraban J."/>
            <person name="Cleenwerck I."/>
            <person name="Vandamme P."/>
            <person name="Trcek J."/>
        </authorList>
    </citation>
    <scope>NUCLEOTIDE SEQUENCE [LARGE SCALE GENOMIC DNA]</scope>
    <source>
        <strain evidence="1 2">LMG 18849</strain>
    </source>
</reference>
<dbReference type="STRING" id="940286.GCA_000227565_01409"/>
<comment type="caution">
    <text evidence="1">The sequence shown here is derived from an EMBL/GenBank/DDBJ whole genome shotgun (WGS) entry which is preliminary data.</text>
</comment>
<evidence type="ECO:0008006" key="3">
    <source>
        <dbReference type="Google" id="ProtNLM"/>
    </source>
</evidence>
<protein>
    <recommendedName>
        <fullName evidence="3">Glycosyltransferase</fullName>
    </recommendedName>
</protein>
<accession>A0A318R5I7</accession>